<dbReference type="EMBL" id="DVLX01000089">
    <property type="protein sequence ID" value="HIU00073.1"/>
    <property type="molecule type" value="Genomic_DNA"/>
</dbReference>
<reference evidence="4" key="2">
    <citation type="journal article" date="2021" name="PeerJ">
        <title>Extensive microbial diversity within the chicken gut microbiome revealed by metagenomics and culture.</title>
        <authorList>
            <person name="Gilroy R."/>
            <person name="Ravi A."/>
            <person name="Getino M."/>
            <person name="Pursley I."/>
            <person name="Horton D.L."/>
            <person name="Alikhan N.F."/>
            <person name="Baker D."/>
            <person name="Gharbi K."/>
            <person name="Hall N."/>
            <person name="Watson M."/>
            <person name="Adriaenssens E.M."/>
            <person name="Foster-Nyarko E."/>
            <person name="Jarju S."/>
            <person name="Secka A."/>
            <person name="Antonio M."/>
            <person name="Oren A."/>
            <person name="Chaudhuri R.R."/>
            <person name="La Ragione R."/>
            <person name="Hildebrand F."/>
            <person name="Pallen M.J."/>
        </authorList>
    </citation>
    <scope>NUCLEOTIDE SEQUENCE</scope>
    <source>
        <strain evidence="4">CHK176-22527</strain>
    </source>
</reference>
<feature type="transmembrane region" description="Helical" evidence="3">
    <location>
        <begin position="13"/>
        <end position="31"/>
    </location>
</feature>
<feature type="transmembrane region" description="Helical" evidence="3">
    <location>
        <begin position="105"/>
        <end position="129"/>
    </location>
</feature>
<proteinExistence type="predicted"/>
<dbReference type="InterPro" id="IPR009825">
    <property type="entry name" value="ECF_substrate-spec-like"/>
</dbReference>
<dbReference type="Gene3D" id="1.10.1760.20">
    <property type="match status" value="1"/>
</dbReference>
<evidence type="ECO:0000313" key="5">
    <source>
        <dbReference type="Proteomes" id="UP000824159"/>
    </source>
</evidence>
<evidence type="ECO:0000313" key="4">
    <source>
        <dbReference type="EMBL" id="HIU00073.1"/>
    </source>
</evidence>
<evidence type="ECO:0000256" key="3">
    <source>
        <dbReference type="SAM" id="Phobius"/>
    </source>
</evidence>
<dbReference type="Proteomes" id="UP000824159">
    <property type="component" value="Unassembled WGS sequence"/>
</dbReference>
<evidence type="ECO:0000256" key="2">
    <source>
        <dbReference type="ARBA" id="ARBA00022989"/>
    </source>
</evidence>
<dbReference type="PANTHER" id="PTHR37815:SF3">
    <property type="entry name" value="UPF0397 PROTEIN SPR0429"/>
    <property type="match status" value="1"/>
</dbReference>
<feature type="transmembrane region" description="Helical" evidence="3">
    <location>
        <begin position="43"/>
        <end position="66"/>
    </location>
</feature>
<dbReference type="Pfam" id="PF07155">
    <property type="entry name" value="ECF-ribofla_trS"/>
    <property type="match status" value="1"/>
</dbReference>
<organism evidence="4 5">
    <name type="scientific">Candidatus Allocopromorpha excrementavium</name>
    <dbReference type="NCBI Taxonomy" id="2840741"/>
    <lineage>
        <taxon>Bacteria</taxon>
        <taxon>Bacillati</taxon>
        <taxon>Bacillota</taxon>
        <taxon>Clostridia</taxon>
        <taxon>Eubacteriales</taxon>
        <taxon>Eubacteriaceae</taxon>
        <taxon>Eubacteriaceae incertae sedis</taxon>
        <taxon>Candidatus Allocopromorpha</taxon>
    </lineage>
</organism>
<name>A0A9D1HFL4_9FIRM</name>
<keyword evidence="3" id="KW-0472">Membrane</keyword>
<reference evidence="4" key="1">
    <citation type="submission" date="2020-10" db="EMBL/GenBank/DDBJ databases">
        <authorList>
            <person name="Gilroy R."/>
        </authorList>
    </citation>
    <scope>NUCLEOTIDE SEQUENCE</scope>
    <source>
        <strain evidence="4">CHK176-22527</strain>
    </source>
</reference>
<dbReference type="AlphaFoldDB" id="A0A9D1HFL4"/>
<dbReference type="PANTHER" id="PTHR37815">
    <property type="entry name" value="UPF0397 PROTEIN BC_2624-RELATED"/>
    <property type="match status" value="1"/>
</dbReference>
<accession>A0A9D1HFL4</accession>
<evidence type="ECO:0000256" key="1">
    <source>
        <dbReference type="ARBA" id="ARBA00022692"/>
    </source>
</evidence>
<sequence length="179" mass="19263">MREAERIKNLCETALFIAIVFFGVFIIKIPGPFGYMHIGDSMIFLAVLMLGGKRGAVAGGLGAAIADIVSGYTIWAVPTMICKAAMAIVMGMMIKHRAFGLKGRLLWIVSAVAGGITQGILYEVFWLVLFGKAAALAALPGLTFQMVSGIIIAFVISEALQKTSLRRHFIYTTNGKAYN</sequence>
<keyword evidence="2 3" id="KW-1133">Transmembrane helix</keyword>
<dbReference type="GO" id="GO:0016020">
    <property type="term" value="C:membrane"/>
    <property type="evidence" value="ECO:0007669"/>
    <property type="project" value="InterPro"/>
</dbReference>
<comment type="caution">
    <text evidence="4">The sequence shown here is derived from an EMBL/GenBank/DDBJ whole genome shotgun (WGS) entry which is preliminary data.</text>
</comment>
<gene>
    <name evidence="4" type="ORF">IAD12_07445</name>
</gene>
<feature type="transmembrane region" description="Helical" evidence="3">
    <location>
        <begin position="135"/>
        <end position="157"/>
    </location>
</feature>
<protein>
    <submittedName>
        <fullName evidence="4">ECF transporter S component</fullName>
    </submittedName>
</protein>
<keyword evidence="1 3" id="KW-0812">Transmembrane</keyword>